<feature type="transmembrane region" description="Helical" evidence="6">
    <location>
        <begin position="40"/>
        <end position="62"/>
    </location>
</feature>
<evidence type="ECO:0000313" key="9">
    <source>
        <dbReference type="Proteomes" id="UP000772151"/>
    </source>
</evidence>
<accession>A0A927ZYJ8</accession>
<dbReference type="GO" id="GO:0000271">
    <property type="term" value="P:polysaccharide biosynthetic process"/>
    <property type="evidence" value="ECO:0007669"/>
    <property type="project" value="InterPro"/>
</dbReference>
<comment type="caution">
    <text evidence="8">The sequence shown here is derived from an EMBL/GenBank/DDBJ whole genome shotgun (WGS) entry which is preliminary data.</text>
</comment>
<dbReference type="Pfam" id="PF04138">
    <property type="entry name" value="GtrA_DPMS_TM"/>
    <property type="match status" value="1"/>
</dbReference>
<reference evidence="8" key="1">
    <citation type="submission" date="2019-04" db="EMBL/GenBank/DDBJ databases">
        <title>Evolution of Biomass-Degrading Anaerobic Consortia Revealed by Metagenomics.</title>
        <authorList>
            <person name="Peng X."/>
        </authorList>
    </citation>
    <scope>NUCLEOTIDE SEQUENCE</scope>
    <source>
        <strain evidence="8">SIG242</strain>
    </source>
</reference>
<name>A0A927ZYJ8_SELRU</name>
<evidence type="ECO:0000313" key="8">
    <source>
        <dbReference type="EMBL" id="MBE6084613.1"/>
    </source>
</evidence>
<feature type="domain" description="GtrA/DPMS transmembrane" evidence="7">
    <location>
        <begin position="12"/>
        <end position="124"/>
    </location>
</feature>
<evidence type="ECO:0000256" key="6">
    <source>
        <dbReference type="SAM" id="Phobius"/>
    </source>
</evidence>
<dbReference type="PANTHER" id="PTHR38459:SF1">
    <property type="entry name" value="PROPHAGE BACTOPRENOL-LINKED GLUCOSE TRANSLOCASE HOMOLOG"/>
    <property type="match status" value="1"/>
</dbReference>
<feature type="transmembrane region" description="Helical" evidence="6">
    <location>
        <begin position="101"/>
        <end position="119"/>
    </location>
</feature>
<evidence type="ECO:0000256" key="2">
    <source>
        <dbReference type="ARBA" id="ARBA00009399"/>
    </source>
</evidence>
<dbReference type="Proteomes" id="UP000772151">
    <property type="component" value="Unassembled WGS sequence"/>
</dbReference>
<dbReference type="PANTHER" id="PTHR38459">
    <property type="entry name" value="PROPHAGE BACTOPRENOL-LINKED GLUCOSE TRANSLOCASE HOMOLOG"/>
    <property type="match status" value="1"/>
</dbReference>
<dbReference type="GO" id="GO:0005886">
    <property type="term" value="C:plasma membrane"/>
    <property type="evidence" value="ECO:0007669"/>
    <property type="project" value="TreeGrafter"/>
</dbReference>
<keyword evidence="5 6" id="KW-0472">Membrane</keyword>
<feature type="transmembrane region" description="Helical" evidence="6">
    <location>
        <begin position="12"/>
        <end position="34"/>
    </location>
</feature>
<proteinExistence type="inferred from homology"/>
<feature type="transmembrane region" description="Helical" evidence="6">
    <location>
        <begin position="74"/>
        <end position="95"/>
    </location>
</feature>
<evidence type="ECO:0000256" key="1">
    <source>
        <dbReference type="ARBA" id="ARBA00004141"/>
    </source>
</evidence>
<evidence type="ECO:0000256" key="5">
    <source>
        <dbReference type="ARBA" id="ARBA00023136"/>
    </source>
</evidence>
<gene>
    <name evidence="8" type="ORF">E7203_03950</name>
</gene>
<evidence type="ECO:0000259" key="7">
    <source>
        <dbReference type="Pfam" id="PF04138"/>
    </source>
</evidence>
<comment type="similarity">
    <text evidence="2">Belongs to the GtrA family.</text>
</comment>
<comment type="subcellular location">
    <subcellularLocation>
        <location evidence="1">Membrane</location>
        <topology evidence="1">Multi-pass membrane protein</topology>
    </subcellularLocation>
</comment>
<evidence type="ECO:0000256" key="3">
    <source>
        <dbReference type="ARBA" id="ARBA00022692"/>
    </source>
</evidence>
<organism evidence="8 9">
    <name type="scientific">Selenomonas ruminantium</name>
    <dbReference type="NCBI Taxonomy" id="971"/>
    <lineage>
        <taxon>Bacteria</taxon>
        <taxon>Bacillati</taxon>
        <taxon>Bacillota</taxon>
        <taxon>Negativicutes</taxon>
        <taxon>Selenomonadales</taxon>
        <taxon>Selenomonadaceae</taxon>
        <taxon>Selenomonas</taxon>
    </lineage>
</organism>
<dbReference type="OrthoDB" id="9794212at2"/>
<dbReference type="EMBL" id="SVCA01000002">
    <property type="protein sequence ID" value="MBE6084613.1"/>
    <property type="molecule type" value="Genomic_DNA"/>
</dbReference>
<protein>
    <submittedName>
        <fullName evidence="8">GtrA family protein</fullName>
    </submittedName>
</protein>
<keyword evidence="3 6" id="KW-0812">Transmembrane</keyword>
<keyword evidence="4 6" id="KW-1133">Transmembrane helix</keyword>
<evidence type="ECO:0000256" key="4">
    <source>
        <dbReference type="ARBA" id="ARBA00022989"/>
    </source>
</evidence>
<sequence length="130" mass="15063">MASEFFTVAFFKFLVVGVINTFDCSLFAMLLMMLSIDGNLAFNLGYLLSNMLAYALNSWWIFPEPLSWRRYVKFMISYIPNAVIENVIVVVFYNWLGAPPLVSFLLAAVLGMPVTYILVKWFAFDRRFRD</sequence>
<dbReference type="AlphaFoldDB" id="A0A927ZYJ8"/>
<dbReference type="InterPro" id="IPR007267">
    <property type="entry name" value="GtrA_DPMS_TM"/>
</dbReference>
<dbReference type="InterPro" id="IPR051401">
    <property type="entry name" value="GtrA_CellWall_Glycosyl"/>
</dbReference>